<gene>
    <name evidence="2" type="ORF">LTRI10_LOCUS2148</name>
</gene>
<organism evidence="2 3">
    <name type="scientific">Linum trigynum</name>
    <dbReference type="NCBI Taxonomy" id="586398"/>
    <lineage>
        <taxon>Eukaryota</taxon>
        <taxon>Viridiplantae</taxon>
        <taxon>Streptophyta</taxon>
        <taxon>Embryophyta</taxon>
        <taxon>Tracheophyta</taxon>
        <taxon>Spermatophyta</taxon>
        <taxon>Magnoliopsida</taxon>
        <taxon>eudicotyledons</taxon>
        <taxon>Gunneridae</taxon>
        <taxon>Pentapetalae</taxon>
        <taxon>rosids</taxon>
        <taxon>fabids</taxon>
        <taxon>Malpighiales</taxon>
        <taxon>Linaceae</taxon>
        <taxon>Linum</taxon>
    </lineage>
</organism>
<evidence type="ECO:0000313" key="2">
    <source>
        <dbReference type="EMBL" id="CAL1354325.1"/>
    </source>
</evidence>
<sequence>MTDDANSPTTTTFSSTAALDSSPFSSSSAALCSSSPAPVTKGFRSETQCTVNNTQSDLIDRQLPSLYLLAKGKRARDSFPCSERLRLRRRVRGRWRLARNQKAREVSGGPRRRRI</sequence>
<evidence type="ECO:0000256" key="1">
    <source>
        <dbReference type="SAM" id="MobiDB-lite"/>
    </source>
</evidence>
<name>A0AAV2CCV1_9ROSI</name>
<feature type="region of interest" description="Disordered" evidence="1">
    <location>
        <begin position="1"/>
        <end position="43"/>
    </location>
</feature>
<accession>A0AAV2CCV1</accession>
<keyword evidence="3" id="KW-1185">Reference proteome</keyword>
<protein>
    <submittedName>
        <fullName evidence="2">Uncharacterized protein</fullName>
    </submittedName>
</protein>
<reference evidence="2 3" key="1">
    <citation type="submission" date="2024-04" db="EMBL/GenBank/DDBJ databases">
        <authorList>
            <person name="Fracassetti M."/>
        </authorList>
    </citation>
    <scope>NUCLEOTIDE SEQUENCE [LARGE SCALE GENOMIC DNA]</scope>
</reference>
<dbReference type="Proteomes" id="UP001497516">
    <property type="component" value="Chromosome 1"/>
</dbReference>
<dbReference type="EMBL" id="OZ034813">
    <property type="protein sequence ID" value="CAL1354325.1"/>
    <property type="molecule type" value="Genomic_DNA"/>
</dbReference>
<feature type="compositionally biased region" description="Low complexity" evidence="1">
    <location>
        <begin position="1"/>
        <end position="38"/>
    </location>
</feature>
<evidence type="ECO:0000313" key="3">
    <source>
        <dbReference type="Proteomes" id="UP001497516"/>
    </source>
</evidence>
<dbReference type="AlphaFoldDB" id="A0AAV2CCV1"/>
<proteinExistence type="predicted"/>